<evidence type="ECO:0000313" key="2">
    <source>
        <dbReference type="Proteomes" id="UP000186922"/>
    </source>
</evidence>
<gene>
    <name evidence="1" type="primary">RvY_07714-1</name>
    <name evidence="1" type="synonym">RvY_07714.1</name>
    <name evidence="1" type="ORF">RvY_07714</name>
</gene>
<evidence type="ECO:0000313" key="1">
    <source>
        <dbReference type="EMBL" id="GAU96243.1"/>
    </source>
</evidence>
<organism evidence="1 2">
    <name type="scientific">Ramazzottius varieornatus</name>
    <name type="common">Water bear</name>
    <name type="synonym">Tardigrade</name>
    <dbReference type="NCBI Taxonomy" id="947166"/>
    <lineage>
        <taxon>Eukaryota</taxon>
        <taxon>Metazoa</taxon>
        <taxon>Ecdysozoa</taxon>
        <taxon>Tardigrada</taxon>
        <taxon>Eutardigrada</taxon>
        <taxon>Parachela</taxon>
        <taxon>Hypsibioidea</taxon>
        <taxon>Ramazzottiidae</taxon>
        <taxon>Ramazzottius</taxon>
    </lineage>
</organism>
<proteinExistence type="predicted"/>
<sequence>MGMSLAQPRFTADEWLILQGMITNQKAIAATQPTVPSPSPGAPAIQLSSLRFPQAGSHDAPAAAKSAVSAGRPDVRISFGSIGPPRKPFDHQTEIEATVGVVVLMAALTDAAVVVEAVMAPDGAVDVVIADNEETTLDVVDTREVDMIVADNEEAVPVTLEEDGRRMTTRTLLRQARRIKRSSVLPSLEGEPKSTKKILATDDKDPTMILDQLEHQTGNDEASRIWTWTSEHLERRK</sequence>
<keyword evidence="2" id="KW-1185">Reference proteome</keyword>
<name>A0A1D1VBJ0_RAMVA</name>
<reference evidence="1 2" key="1">
    <citation type="journal article" date="2016" name="Nat. Commun.">
        <title>Extremotolerant tardigrade genome and improved radiotolerance of human cultured cells by tardigrade-unique protein.</title>
        <authorList>
            <person name="Hashimoto T."/>
            <person name="Horikawa D.D."/>
            <person name="Saito Y."/>
            <person name="Kuwahara H."/>
            <person name="Kozuka-Hata H."/>
            <person name="Shin-I T."/>
            <person name="Minakuchi Y."/>
            <person name="Ohishi K."/>
            <person name="Motoyama A."/>
            <person name="Aizu T."/>
            <person name="Enomoto A."/>
            <person name="Kondo K."/>
            <person name="Tanaka S."/>
            <person name="Hara Y."/>
            <person name="Koshikawa S."/>
            <person name="Sagara H."/>
            <person name="Miura T."/>
            <person name="Yokobori S."/>
            <person name="Miyagawa K."/>
            <person name="Suzuki Y."/>
            <person name="Kubo T."/>
            <person name="Oyama M."/>
            <person name="Kohara Y."/>
            <person name="Fujiyama A."/>
            <person name="Arakawa K."/>
            <person name="Katayama T."/>
            <person name="Toyoda A."/>
            <person name="Kunieda T."/>
        </authorList>
    </citation>
    <scope>NUCLEOTIDE SEQUENCE [LARGE SCALE GENOMIC DNA]</scope>
    <source>
        <strain evidence="1 2">YOKOZUNA-1</strain>
    </source>
</reference>
<protein>
    <submittedName>
        <fullName evidence="1">Uncharacterized protein</fullName>
    </submittedName>
</protein>
<dbReference type="EMBL" id="BDGG01000003">
    <property type="protein sequence ID" value="GAU96243.1"/>
    <property type="molecule type" value="Genomic_DNA"/>
</dbReference>
<dbReference type="AlphaFoldDB" id="A0A1D1VBJ0"/>
<dbReference type="Proteomes" id="UP000186922">
    <property type="component" value="Unassembled WGS sequence"/>
</dbReference>
<comment type="caution">
    <text evidence="1">The sequence shown here is derived from an EMBL/GenBank/DDBJ whole genome shotgun (WGS) entry which is preliminary data.</text>
</comment>
<accession>A0A1D1VBJ0</accession>